<feature type="binding site" evidence="5">
    <location>
        <position position="215"/>
    </location>
    <ligand>
        <name>substrate</name>
    </ligand>
</feature>
<dbReference type="RefSeq" id="WP_177102266.1">
    <property type="nucleotide sequence ID" value="NZ_JACAQA010000018.1"/>
</dbReference>
<gene>
    <name evidence="5" type="primary">fcl</name>
    <name evidence="7" type="ORF">HX830_20585</name>
</gene>
<evidence type="ECO:0000259" key="6">
    <source>
        <dbReference type="Pfam" id="PF01370"/>
    </source>
</evidence>
<dbReference type="GO" id="GO:0050577">
    <property type="term" value="F:GDP-L-fucose synthase activity"/>
    <property type="evidence" value="ECO:0007669"/>
    <property type="project" value="UniProtKB-UniRule"/>
</dbReference>
<dbReference type="GO" id="GO:0042351">
    <property type="term" value="P:'de novo' GDP-L-fucose biosynthetic process"/>
    <property type="evidence" value="ECO:0007669"/>
    <property type="project" value="UniProtKB-UniRule"/>
</dbReference>
<dbReference type="InterPro" id="IPR001509">
    <property type="entry name" value="Epimerase_deHydtase"/>
</dbReference>
<dbReference type="HAMAP" id="MF_00956">
    <property type="entry name" value="GDP_fucose_synth"/>
    <property type="match status" value="1"/>
</dbReference>
<organism evidence="7 8">
    <name type="scientific">Pseudomonas gingeri</name>
    <dbReference type="NCBI Taxonomy" id="117681"/>
    <lineage>
        <taxon>Bacteria</taxon>
        <taxon>Pseudomonadati</taxon>
        <taxon>Pseudomonadota</taxon>
        <taxon>Gammaproteobacteria</taxon>
        <taxon>Pseudomonadales</taxon>
        <taxon>Pseudomonadaceae</taxon>
        <taxon>Pseudomonas</taxon>
    </lineage>
</organism>
<evidence type="ECO:0000256" key="5">
    <source>
        <dbReference type="HAMAP-Rule" id="MF_00956"/>
    </source>
</evidence>
<feature type="domain" description="NAD-dependent epimerase/dehydratase" evidence="6">
    <location>
        <begin position="11"/>
        <end position="244"/>
    </location>
</feature>
<evidence type="ECO:0000256" key="2">
    <source>
        <dbReference type="ARBA" id="ARBA00022857"/>
    </source>
</evidence>
<dbReference type="Pfam" id="PF01370">
    <property type="entry name" value="Epimerase"/>
    <property type="match status" value="1"/>
</dbReference>
<evidence type="ECO:0000256" key="3">
    <source>
        <dbReference type="ARBA" id="ARBA00023002"/>
    </source>
</evidence>
<comment type="function">
    <text evidence="5">Catalyzes the two-step NADP-dependent conversion of GDP-4-dehydro-6-deoxy-D-mannose to GDP-fucose, involving an epimerase and a reductase reaction.</text>
</comment>
<dbReference type="CDD" id="cd05239">
    <property type="entry name" value="GDP_FS_SDR_e"/>
    <property type="match status" value="1"/>
</dbReference>
<evidence type="ECO:0000256" key="4">
    <source>
        <dbReference type="ARBA" id="ARBA00023235"/>
    </source>
</evidence>
<feature type="binding site" evidence="5">
    <location>
        <position position="193"/>
    </location>
    <ligand>
        <name>substrate</name>
    </ligand>
</feature>
<name>A0A7Y7WU01_9PSED</name>
<comment type="catalytic activity">
    <reaction evidence="5">
        <text>GDP-beta-L-fucose + NADP(+) = GDP-4-dehydro-alpha-D-rhamnose + NADPH + H(+)</text>
        <dbReference type="Rhea" id="RHEA:18885"/>
        <dbReference type="ChEBI" id="CHEBI:15378"/>
        <dbReference type="ChEBI" id="CHEBI:57273"/>
        <dbReference type="ChEBI" id="CHEBI:57783"/>
        <dbReference type="ChEBI" id="CHEBI:57964"/>
        <dbReference type="ChEBI" id="CHEBI:58349"/>
        <dbReference type="EC" id="1.1.1.271"/>
    </reaction>
</comment>
<dbReference type="AlphaFoldDB" id="A0A7Y7WU01"/>
<comment type="caution">
    <text evidence="5">Lacks conserved residue(s) required for the propagation of feature annotation.</text>
</comment>
<keyword evidence="3 5" id="KW-0560">Oxidoreductase</keyword>
<dbReference type="Gene3D" id="3.90.25.10">
    <property type="entry name" value="UDP-galactose 4-epimerase, domain 1"/>
    <property type="match status" value="1"/>
</dbReference>
<dbReference type="EMBL" id="JACAQA010000018">
    <property type="protein sequence ID" value="NWB87276.1"/>
    <property type="molecule type" value="Genomic_DNA"/>
</dbReference>
<dbReference type="Proteomes" id="UP000522864">
    <property type="component" value="Unassembled WGS sequence"/>
</dbReference>
<feature type="binding site" evidence="5">
    <location>
        <begin position="15"/>
        <end position="21"/>
    </location>
    <ligand>
        <name>NADP(+)</name>
        <dbReference type="ChEBI" id="CHEBI:58349"/>
    </ligand>
</feature>
<keyword evidence="4 5" id="KW-0413">Isomerase</keyword>
<evidence type="ECO:0000256" key="1">
    <source>
        <dbReference type="ARBA" id="ARBA00005959"/>
    </source>
</evidence>
<evidence type="ECO:0000313" key="8">
    <source>
        <dbReference type="Proteomes" id="UP000522864"/>
    </source>
</evidence>
<dbReference type="InterPro" id="IPR028614">
    <property type="entry name" value="GDP_fucose/colitose_synth"/>
</dbReference>
<keyword evidence="5" id="KW-0511">Multifunctional enzyme</keyword>
<feature type="binding site" evidence="5">
    <location>
        <position position="277"/>
    </location>
    <ligand>
        <name>substrate</name>
    </ligand>
</feature>
<proteinExistence type="inferred from homology"/>
<comment type="pathway">
    <text evidence="5">Nucleotide-sugar biosynthesis; GDP-L-fucose biosynthesis via de novo pathway; GDP-L-fucose from GDP-alpha-D-mannose: step 2/2.</text>
</comment>
<feature type="active site" description="Proton donor/acceptor" evidence="5">
    <location>
        <position position="141"/>
    </location>
</feature>
<dbReference type="SUPFAM" id="SSF51735">
    <property type="entry name" value="NAD(P)-binding Rossmann-fold domains"/>
    <property type="match status" value="1"/>
</dbReference>
<dbReference type="GO" id="GO:0016853">
    <property type="term" value="F:isomerase activity"/>
    <property type="evidence" value="ECO:0007669"/>
    <property type="project" value="UniProtKB-KW"/>
</dbReference>
<sequence>MPPFFFEGSGIFIAGHRGLVGSAFVRHFTAAGFTNLILREHDELELGDKRVVEAFFADQRPEVVILAAGKVGGIVDNLTYPADFITHNLEIQTNVIQSAHRCGVQRLLFFGSSCMYPREATQPMTEAALLSGKPEATSMAYAMAKLAGVHMCLAYNRQYGEQRFIPVIPNSVYGPNDNFDPQSGHVLSALISRFDRALRTDDAVTTLWGSGAPRREFIHADDLAAACHLLLNADLSSIELPINIGTGYDLPISELARLIANIVGYRGDIRWDTQRPDGTLRKLLDSSRMQALGWQPGISLEMGIRQTYASFLESESCHA</sequence>
<dbReference type="PANTHER" id="PTHR43238:SF1">
    <property type="entry name" value="GDP-L-FUCOSE SYNTHASE"/>
    <property type="match status" value="1"/>
</dbReference>
<dbReference type="PANTHER" id="PTHR43238">
    <property type="entry name" value="GDP-L-FUCOSE SYNTHASE"/>
    <property type="match status" value="1"/>
</dbReference>
<reference evidence="7 8" key="1">
    <citation type="submission" date="2020-04" db="EMBL/GenBank/DDBJ databases">
        <title>Molecular characterization of pseudomonads from Agaricus bisporus reveal novel blotch 2 pathogens in Western Europe.</title>
        <authorList>
            <person name="Taparia T."/>
            <person name="Krijger M."/>
            <person name="Haynes E."/>
            <person name="Elpinstone J.G."/>
            <person name="Noble R."/>
            <person name="Van Der Wolf J."/>
        </authorList>
    </citation>
    <scope>NUCLEOTIDE SEQUENCE [LARGE SCALE GENOMIC DNA]</scope>
    <source>
        <strain evidence="7 8">G9001</strain>
    </source>
</reference>
<accession>A0A7Y7WU01</accession>
<evidence type="ECO:0000313" key="7">
    <source>
        <dbReference type="EMBL" id="NWB87276.1"/>
    </source>
</evidence>
<feature type="binding site" evidence="5">
    <location>
        <position position="208"/>
    </location>
    <ligand>
        <name>substrate</name>
    </ligand>
</feature>
<comment type="similarity">
    <text evidence="1 5">Belongs to the NAD(P)-dependent epimerase/dehydratase family. Fucose synthase subfamily.</text>
</comment>
<dbReference type="GO" id="GO:0070401">
    <property type="term" value="F:NADP+ binding"/>
    <property type="evidence" value="ECO:0007669"/>
    <property type="project" value="UniProtKB-UniRule"/>
</dbReference>
<feature type="binding site" evidence="5">
    <location>
        <position position="145"/>
    </location>
    <ligand>
        <name>NADP(+)</name>
        <dbReference type="ChEBI" id="CHEBI:58349"/>
    </ligand>
</feature>
<protein>
    <recommendedName>
        <fullName evidence="5">GDP-L-fucose synthase</fullName>
        <ecNumber evidence="5">1.1.1.271</ecNumber>
    </recommendedName>
    <alternativeName>
        <fullName evidence="5">GDP-4-keto-6-deoxy-D-mannose-3,5-epimerase-4-reductase</fullName>
    </alternativeName>
</protein>
<dbReference type="EC" id="1.1.1.271" evidence="5"/>
<dbReference type="InterPro" id="IPR036291">
    <property type="entry name" value="NAD(P)-bd_dom_sf"/>
</dbReference>
<feature type="site" description="Important for catalytic activity" evidence="5">
    <location>
        <position position="114"/>
    </location>
</feature>
<keyword evidence="2 5" id="KW-0521">NADP</keyword>
<dbReference type="Gene3D" id="3.40.50.720">
    <property type="entry name" value="NAD(P)-binding Rossmann-like Domain"/>
    <property type="match status" value="1"/>
</dbReference>
<comment type="caution">
    <text evidence="7">The sequence shown here is derived from an EMBL/GenBank/DDBJ whole genome shotgun (WGS) entry which is preliminary data.</text>
</comment>
<dbReference type="UniPathway" id="UPA00128">
    <property type="reaction ID" value="UER00191"/>
</dbReference>
<feature type="binding site" evidence="5">
    <location>
        <position position="185"/>
    </location>
    <ligand>
        <name>NADP(+)</name>
        <dbReference type="ChEBI" id="CHEBI:58349"/>
    </ligand>
</feature>
<feature type="site" description="Important for catalytic activity" evidence="5">
    <location>
        <position position="112"/>
    </location>
</feature>